<dbReference type="OrthoDB" id="96314at2759"/>
<dbReference type="PROSITE" id="PS00149">
    <property type="entry name" value="SULFATASE_2"/>
    <property type="match status" value="1"/>
</dbReference>
<keyword evidence="6" id="KW-1185">Reference proteome</keyword>
<evidence type="ECO:0000256" key="2">
    <source>
        <dbReference type="ARBA" id="ARBA00022723"/>
    </source>
</evidence>
<accession>A0A2R5GL78</accession>
<dbReference type="Gene3D" id="3.40.720.10">
    <property type="entry name" value="Alkaline Phosphatase, subunit A"/>
    <property type="match status" value="1"/>
</dbReference>
<dbReference type="InParanoid" id="A0A2R5GL78"/>
<dbReference type="GO" id="GO:0005737">
    <property type="term" value="C:cytoplasm"/>
    <property type="evidence" value="ECO:0007669"/>
    <property type="project" value="TreeGrafter"/>
</dbReference>
<comment type="similarity">
    <text evidence="1">Belongs to the sulfatase family.</text>
</comment>
<name>A0A2R5GL78_9STRA</name>
<dbReference type="GO" id="GO:0046872">
    <property type="term" value="F:metal ion binding"/>
    <property type="evidence" value="ECO:0007669"/>
    <property type="project" value="UniProtKB-KW"/>
</dbReference>
<organism evidence="5 6">
    <name type="scientific">Hondaea fermentalgiana</name>
    <dbReference type="NCBI Taxonomy" id="2315210"/>
    <lineage>
        <taxon>Eukaryota</taxon>
        <taxon>Sar</taxon>
        <taxon>Stramenopiles</taxon>
        <taxon>Bigyra</taxon>
        <taxon>Labyrinthulomycetes</taxon>
        <taxon>Thraustochytrida</taxon>
        <taxon>Thraustochytriidae</taxon>
        <taxon>Hondaea</taxon>
    </lineage>
</organism>
<dbReference type="PANTHER" id="PTHR45953">
    <property type="entry name" value="IDURONATE 2-SULFATASE"/>
    <property type="match status" value="1"/>
</dbReference>
<protein>
    <submittedName>
        <fullName evidence="5">Iduronate 2-sulfatase</fullName>
    </submittedName>
</protein>
<sequence>MRKVAALQLLRESATSFSNAFAQFPQCGPSRTSLLTGQYPFTSGNFGADLFNPSFRNETHLHQFLRDQGYLTAVAGKVFHARSSFYPSSWFDRTDADDNPKLDTQWPFNVCKNKVKTCSCVEGDDFTESSCRDFLTARAATRWMMEWETEIRPWFISVGLIRPHADYRVPDRIDKEIKLDWTRQVKTGMPPIAQTSWGDTPFMNSAWHTRKAINSYAAAVHYADDLIGTMLSTLESSGQLEDTAIILTSDHGMHLSDDFDHFGKWTLQDASLRVPFIFKPPRELNREAGVERDDLIELVDIFPTIADLAGFPVSDLRLDGTSVLARMQGAADDSEDNFAVSVLTICDGGKSAARHLPCTTKLRGGTDVDAVAYSIRTKRERRTEYRKLVISSENCNQRKTIEACTSSPGCMWSWWYIYKDAAQNHDYFCIANPGLSLNIDWSAEGLLGVELYDVLYDPMLNLANETFSENRFRSLLESVGI</sequence>
<dbReference type="SUPFAM" id="SSF53649">
    <property type="entry name" value="Alkaline phosphatase-like"/>
    <property type="match status" value="1"/>
</dbReference>
<evidence type="ECO:0000256" key="1">
    <source>
        <dbReference type="ARBA" id="ARBA00008779"/>
    </source>
</evidence>
<dbReference type="EMBL" id="BEYU01000103">
    <property type="protein sequence ID" value="GBG31662.1"/>
    <property type="molecule type" value="Genomic_DNA"/>
</dbReference>
<evidence type="ECO:0000256" key="3">
    <source>
        <dbReference type="ARBA" id="ARBA00022801"/>
    </source>
</evidence>
<evidence type="ECO:0000313" key="5">
    <source>
        <dbReference type="EMBL" id="GBG31662.1"/>
    </source>
</evidence>
<dbReference type="InterPro" id="IPR017850">
    <property type="entry name" value="Alkaline_phosphatase_core_sf"/>
</dbReference>
<evidence type="ECO:0000259" key="4">
    <source>
        <dbReference type="Pfam" id="PF00884"/>
    </source>
</evidence>
<dbReference type="AlphaFoldDB" id="A0A2R5GL78"/>
<evidence type="ECO:0000313" key="6">
    <source>
        <dbReference type="Proteomes" id="UP000241890"/>
    </source>
</evidence>
<feature type="domain" description="Sulfatase N-terminal" evidence="4">
    <location>
        <begin position="6"/>
        <end position="310"/>
    </location>
</feature>
<dbReference type="Proteomes" id="UP000241890">
    <property type="component" value="Unassembled WGS sequence"/>
</dbReference>
<keyword evidence="2" id="KW-0479">Metal-binding</keyword>
<dbReference type="InterPro" id="IPR024607">
    <property type="entry name" value="Sulfatase_CS"/>
</dbReference>
<keyword evidence="3" id="KW-0378">Hydrolase</keyword>
<proteinExistence type="inferred from homology"/>
<gene>
    <name evidence="5" type="ORF">FCC1311_078872</name>
</gene>
<comment type="caution">
    <text evidence="5">The sequence shown here is derived from an EMBL/GenBank/DDBJ whole genome shotgun (WGS) entry which is preliminary data.</text>
</comment>
<dbReference type="GO" id="GO:0008484">
    <property type="term" value="F:sulfuric ester hydrolase activity"/>
    <property type="evidence" value="ECO:0007669"/>
    <property type="project" value="TreeGrafter"/>
</dbReference>
<dbReference type="PANTHER" id="PTHR45953:SF1">
    <property type="entry name" value="IDURONATE 2-SULFATASE"/>
    <property type="match status" value="1"/>
</dbReference>
<dbReference type="InterPro" id="IPR000917">
    <property type="entry name" value="Sulfatase_N"/>
</dbReference>
<dbReference type="Pfam" id="PF00884">
    <property type="entry name" value="Sulfatase"/>
    <property type="match status" value="1"/>
</dbReference>
<reference evidence="5 6" key="1">
    <citation type="submission" date="2017-12" db="EMBL/GenBank/DDBJ databases">
        <title>Sequencing, de novo assembly and annotation of complete genome of a new Thraustochytrid species, strain FCC1311.</title>
        <authorList>
            <person name="Sedici K."/>
            <person name="Godart F."/>
            <person name="Aiese Cigliano R."/>
            <person name="Sanseverino W."/>
            <person name="Barakat M."/>
            <person name="Ortet P."/>
            <person name="Marechal E."/>
            <person name="Cagnac O."/>
            <person name="Amato A."/>
        </authorList>
    </citation>
    <scope>NUCLEOTIDE SEQUENCE [LARGE SCALE GENOMIC DNA]</scope>
</reference>